<dbReference type="STRING" id="4846.A0A367JEN3"/>
<keyword evidence="3" id="KW-1185">Reference proteome</keyword>
<dbReference type="AlphaFoldDB" id="A0A367JEN3"/>
<dbReference type="GO" id="GO:0043565">
    <property type="term" value="F:sequence-specific DNA binding"/>
    <property type="evidence" value="ECO:0007669"/>
    <property type="project" value="TreeGrafter"/>
</dbReference>
<dbReference type="EMBL" id="PJQM01003542">
    <property type="protein sequence ID" value="RCH88329.1"/>
    <property type="molecule type" value="Genomic_DNA"/>
</dbReference>
<dbReference type="GO" id="GO:0005634">
    <property type="term" value="C:nucleus"/>
    <property type="evidence" value="ECO:0007669"/>
    <property type="project" value="TreeGrafter"/>
</dbReference>
<sequence length="646" mass="76007">MSQFEIIRYETPLEYKEFLQLHLIPNEPALFGPALTDDWKARKEWVLPSNETDQGPRFKPNYSFLKSHFAGAQVQVATCHKRHFSDQERTEMKFEEFCQIWETQLESSYYLKDWHFVKAFPDEKAYKVPEVFKDDWLNAYWINSSQDDYRFSYMGGHDTFTPMHSDVYRSYSWSSNICGIKKWTLFPPDQEEYLKDKFGNLVYDIREVDLEKFPRFQQAKKAVLYQRDGETLFVPSGWFHQVENIGATISINHNWCNSNNLYLTYRSLAKDYKDVKGAIDDIKESMSEQEFMAECQHLLLMHSGWNWDTFLSILHYITSEYMTDCDYQPSVQWQIEKVKKVMDSWVSEEGESLIFLPLLYKHVTLGHRTQIKQLEQGLENNEYLQQVAREYTLAVTFSFRQGSNNSFWKTILERLPNTRRLYFRDYMSLSVKKIQQVLSLTPKVSLLGIEYCELVHPGEQVVFRNVTSLNLMWTDFSLEAAQGLFQSIPHLRQVTLGANHNRKPLDNDTALQILQTVCPDLQRLTISLQQVKESTLCALLTFYGPQLEQLSIRCEGNQSMKNIADYAKGLQHLVIRHSGCEKNDITNILRECASLSHFEMVSWPIQEVPMIVLDRMKLPQMEGIRKTFALDRNDLQEIRRLCLYQE</sequence>
<dbReference type="GO" id="GO:0016706">
    <property type="term" value="F:2-oxoglutarate-dependent dioxygenase activity"/>
    <property type="evidence" value="ECO:0007669"/>
    <property type="project" value="TreeGrafter"/>
</dbReference>
<gene>
    <name evidence="2" type="primary">JMJD4_1</name>
    <name evidence="2" type="ORF">CU098_003364</name>
</gene>
<accession>A0A367JEN3</accession>
<reference evidence="2 3" key="1">
    <citation type="journal article" date="2018" name="G3 (Bethesda)">
        <title>Phylogenetic and Phylogenomic Definition of Rhizopus Species.</title>
        <authorList>
            <person name="Gryganskyi A.P."/>
            <person name="Golan J."/>
            <person name="Dolatabadi S."/>
            <person name="Mondo S."/>
            <person name="Robb S."/>
            <person name="Idnurm A."/>
            <person name="Muszewska A."/>
            <person name="Steczkiewicz K."/>
            <person name="Masonjones S."/>
            <person name="Liao H.L."/>
            <person name="Gajdeczka M.T."/>
            <person name="Anike F."/>
            <person name="Vuek A."/>
            <person name="Anishchenko I.M."/>
            <person name="Voigt K."/>
            <person name="de Hoog G.S."/>
            <person name="Smith M.E."/>
            <person name="Heitman J."/>
            <person name="Vilgalys R."/>
            <person name="Stajich J.E."/>
        </authorList>
    </citation>
    <scope>NUCLEOTIDE SEQUENCE [LARGE SCALE GENOMIC DNA]</scope>
    <source>
        <strain evidence="2 3">LSU 92-RS-03</strain>
    </source>
</reference>
<dbReference type="Proteomes" id="UP000253551">
    <property type="component" value="Unassembled WGS sequence"/>
</dbReference>
<dbReference type="SUPFAM" id="SSF52047">
    <property type="entry name" value="RNI-like"/>
    <property type="match status" value="1"/>
</dbReference>
<dbReference type="Gene3D" id="2.60.120.650">
    <property type="entry name" value="Cupin"/>
    <property type="match status" value="1"/>
</dbReference>
<dbReference type="InterPro" id="IPR003347">
    <property type="entry name" value="JmjC_dom"/>
</dbReference>
<dbReference type="GO" id="GO:0045905">
    <property type="term" value="P:positive regulation of translational termination"/>
    <property type="evidence" value="ECO:0007669"/>
    <property type="project" value="TreeGrafter"/>
</dbReference>
<evidence type="ECO:0000313" key="2">
    <source>
        <dbReference type="EMBL" id="RCH88329.1"/>
    </source>
</evidence>
<dbReference type="PROSITE" id="PS51184">
    <property type="entry name" value="JMJC"/>
    <property type="match status" value="1"/>
</dbReference>
<proteinExistence type="predicted"/>
<dbReference type="InterPro" id="IPR050910">
    <property type="entry name" value="JMJD6_ArgDemeth/LysHydrox"/>
</dbReference>
<dbReference type="SMART" id="SM00558">
    <property type="entry name" value="JmjC"/>
    <property type="match status" value="1"/>
</dbReference>
<evidence type="ECO:0000259" key="1">
    <source>
        <dbReference type="PROSITE" id="PS51184"/>
    </source>
</evidence>
<dbReference type="OrthoDB" id="424465at2759"/>
<dbReference type="Gene3D" id="3.80.10.10">
    <property type="entry name" value="Ribonuclease Inhibitor"/>
    <property type="match status" value="1"/>
</dbReference>
<dbReference type="PANTHER" id="PTHR12480:SF6">
    <property type="entry name" value="2-OXOGLUTARATE AND IRON-DEPENDENT OXYGENASE JMJD4"/>
    <property type="match status" value="1"/>
</dbReference>
<evidence type="ECO:0000313" key="3">
    <source>
        <dbReference type="Proteomes" id="UP000253551"/>
    </source>
</evidence>
<feature type="domain" description="JmjC" evidence="1">
    <location>
        <begin position="117"/>
        <end position="272"/>
    </location>
</feature>
<dbReference type="PANTHER" id="PTHR12480">
    <property type="entry name" value="ARGININE DEMETHYLASE AND LYSYL-HYDROXYLASE JMJD"/>
    <property type="match status" value="1"/>
</dbReference>
<organism evidence="2 3">
    <name type="scientific">Rhizopus stolonifer</name>
    <name type="common">Rhizopus nigricans</name>
    <dbReference type="NCBI Taxonomy" id="4846"/>
    <lineage>
        <taxon>Eukaryota</taxon>
        <taxon>Fungi</taxon>
        <taxon>Fungi incertae sedis</taxon>
        <taxon>Mucoromycota</taxon>
        <taxon>Mucoromycotina</taxon>
        <taxon>Mucoromycetes</taxon>
        <taxon>Mucorales</taxon>
        <taxon>Mucorineae</taxon>
        <taxon>Rhizopodaceae</taxon>
        <taxon>Rhizopus</taxon>
    </lineage>
</organism>
<dbReference type="InterPro" id="IPR041667">
    <property type="entry name" value="Cupin_8"/>
</dbReference>
<dbReference type="SUPFAM" id="SSF51197">
    <property type="entry name" value="Clavaminate synthase-like"/>
    <property type="match status" value="1"/>
</dbReference>
<name>A0A367JEN3_RHIST</name>
<comment type="caution">
    <text evidence="2">The sequence shown here is derived from an EMBL/GenBank/DDBJ whole genome shotgun (WGS) entry which is preliminary data.</text>
</comment>
<dbReference type="Pfam" id="PF13621">
    <property type="entry name" value="Cupin_8"/>
    <property type="match status" value="1"/>
</dbReference>
<dbReference type="GO" id="GO:0005737">
    <property type="term" value="C:cytoplasm"/>
    <property type="evidence" value="ECO:0007669"/>
    <property type="project" value="TreeGrafter"/>
</dbReference>
<dbReference type="InterPro" id="IPR032675">
    <property type="entry name" value="LRR_dom_sf"/>
</dbReference>
<protein>
    <submittedName>
        <fullName evidence="2">JmjC domain-containing protein 4</fullName>
    </submittedName>
</protein>